<dbReference type="RefSeq" id="WP_037311491.1">
    <property type="nucleotide sequence ID" value="NZ_CALJZO010000108.1"/>
</dbReference>
<name>A0A837D7C4_9PSEU</name>
<dbReference type="SMART" id="SM00855">
    <property type="entry name" value="PGAM"/>
    <property type="match status" value="1"/>
</dbReference>
<reference evidence="3 4" key="1">
    <citation type="submission" date="2014-10" db="EMBL/GenBank/DDBJ databases">
        <title>Genome sequence of Micropolyspora internatus JCM3315.</title>
        <authorList>
            <person name="Shin S.-K."/>
            <person name="Yi H."/>
        </authorList>
    </citation>
    <scope>NUCLEOTIDE SEQUENCE [LARGE SCALE GENOMIC DNA]</scope>
    <source>
        <strain evidence="3 4">JCM 3315</strain>
    </source>
</reference>
<evidence type="ECO:0000256" key="1">
    <source>
        <dbReference type="PIRSR" id="PIRSR613078-1"/>
    </source>
</evidence>
<dbReference type="GO" id="GO:0016791">
    <property type="term" value="F:phosphatase activity"/>
    <property type="evidence" value="ECO:0007669"/>
    <property type="project" value="TreeGrafter"/>
</dbReference>
<organism evidence="3 4">
    <name type="scientific">Saccharomonospora viridis</name>
    <dbReference type="NCBI Taxonomy" id="1852"/>
    <lineage>
        <taxon>Bacteria</taxon>
        <taxon>Bacillati</taxon>
        <taxon>Actinomycetota</taxon>
        <taxon>Actinomycetes</taxon>
        <taxon>Pseudonocardiales</taxon>
        <taxon>Pseudonocardiaceae</taxon>
        <taxon>Saccharomonospora</taxon>
    </lineage>
</organism>
<dbReference type="InterPro" id="IPR050275">
    <property type="entry name" value="PGM_Phosphatase"/>
</dbReference>
<dbReference type="Gene3D" id="3.40.50.1240">
    <property type="entry name" value="Phosphoglycerate mutase-like"/>
    <property type="match status" value="1"/>
</dbReference>
<evidence type="ECO:0000313" key="3">
    <source>
        <dbReference type="EMBL" id="KHF42511.1"/>
    </source>
</evidence>
<evidence type="ECO:0000313" key="4">
    <source>
        <dbReference type="Proteomes" id="UP000030848"/>
    </source>
</evidence>
<dbReference type="PANTHER" id="PTHR48100:SF62">
    <property type="entry name" value="GLUCOSYL-3-PHOSPHOGLYCERATE PHOSPHATASE"/>
    <property type="match status" value="1"/>
</dbReference>
<gene>
    <name evidence="3" type="ORF">MINT15_27130</name>
</gene>
<protein>
    <submittedName>
        <fullName evidence="3">Fructose-2,6-bisphosphatase</fullName>
    </submittedName>
</protein>
<comment type="caution">
    <text evidence="3">The sequence shown here is derived from an EMBL/GenBank/DDBJ whole genome shotgun (WGS) entry which is preliminary data.</text>
</comment>
<sequence length="208" mass="22901">MTDLILVRHGETIWHHDNRYTGRSDVPLTERGHRQAEAFARWAATSPPHALWVSPLSRARDTAAPIAKATGLSMRIDERLVELDFGRGEGLTGAEMDEAFPEARRAFVADPVANHLPGGEDPVHAAERMAACAADIVREHPDETVLVVGHSTAHRLLLCRLLGLPLSSYRRVFPVFRNCAVTTVRWNGTDPAALIEYNVPPDHRAVAA</sequence>
<accession>A0A837D7C4</accession>
<dbReference type="CDD" id="cd07067">
    <property type="entry name" value="HP_PGM_like"/>
    <property type="match status" value="1"/>
</dbReference>
<dbReference type="Pfam" id="PF00300">
    <property type="entry name" value="His_Phos_1"/>
    <property type="match status" value="1"/>
</dbReference>
<dbReference type="SUPFAM" id="SSF53254">
    <property type="entry name" value="Phosphoglycerate mutase-like"/>
    <property type="match status" value="1"/>
</dbReference>
<dbReference type="PANTHER" id="PTHR48100">
    <property type="entry name" value="BROAD-SPECIFICITY PHOSPHATASE YOR283W-RELATED"/>
    <property type="match status" value="1"/>
</dbReference>
<dbReference type="AlphaFoldDB" id="A0A837D7C4"/>
<dbReference type="EMBL" id="JRZE01000006">
    <property type="protein sequence ID" value="KHF42511.1"/>
    <property type="molecule type" value="Genomic_DNA"/>
</dbReference>
<dbReference type="OrthoDB" id="9793115at2"/>
<dbReference type="InterPro" id="IPR013078">
    <property type="entry name" value="His_Pase_superF_clade-1"/>
</dbReference>
<evidence type="ECO:0000256" key="2">
    <source>
        <dbReference type="PIRSR" id="PIRSR613078-2"/>
    </source>
</evidence>
<dbReference type="InterPro" id="IPR029033">
    <property type="entry name" value="His_PPase_superfam"/>
</dbReference>
<feature type="binding site" evidence="2">
    <location>
        <begin position="21"/>
        <end position="22"/>
    </location>
    <ligand>
        <name>substrate</name>
    </ligand>
</feature>
<proteinExistence type="predicted"/>
<dbReference type="Proteomes" id="UP000030848">
    <property type="component" value="Unassembled WGS sequence"/>
</dbReference>
<feature type="active site" description="Tele-phosphohistidine intermediate" evidence="1">
    <location>
        <position position="9"/>
    </location>
</feature>
<dbReference type="GO" id="GO:0005737">
    <property type="term" value="C:cytoplasm"/>
    <property type="evidence" value="ECO:0007669"/>
    <property type="project" value="TreeGrafter"/>
</dbReference>
<feature type="binding site" evidence="2">
    <location>
        <position position="58"/>
    </location>
    <ligand>
        <name>substrate</name>
    </ligand>
</feature>
<feature type="active site" description="Proton donor/acceptor" evidence="1">
    <location>
        <position position="82"/>
    </location>
</feature>